<dbReference type="AlphaFoldDB" id="A0A1H3IIJ2"/>
<organism evidence="2 3">
    <name type="scientific">Pseudomonas salomonii</name>
    <dbReference type="NCBI Taxonomy" id="191391"/>
    <lineage>
        <taxon>Bacteria</taxon>
        <taxon>Pseudomonadati</taxon>
        <taxon>Pseudomonadota</taxon>
        <taxon>Gammaproteobacteria</taxon>
        <taxon>Pseudomonadales</taxon>
        <taxon>Pseudomonadaceae</taxon>
        <taxon>Pseudomonas</taxon>
    </lineage>
</organism>
<protein>
    <submittedName>
        <fullName evidence="2">Uncharacterized protein</fullName>
    </submittedName>
</protein>
<accession>A0A1H3IIJ2</accession>
<feature type="transmembrane region" description="Helical" evidence="1">
    <location>
        <begin position="60"/>
        <end position="81"/>
    </location>
</feature>
<keyword evidence="1" id="KW-0472">Membrane</keyword>
<keyword evidence="1" id="KW-1133">Transmembrane helix</keyword>
<feature type="transmembrane region" description="Helical" evidence="1">
    <location>
        <begin position="31"/>
        <end position="48"/>
    </location>
</feature>
<reference evidence="2 3" key="1">
    <citation type="submission" date="2016-10" db="EMBL/GenBank/DDBJ databases">
        <authorList>
            <person name="de Groot N.N."/>
        </authorList>
    </citation>
    <scope>NUCLEOTIDE SEQUENCE [LARGE SCALE GENOMIC DNA]</scope>
    <source>
        <strain evidence="2 3">ICMP 14252</strain>
    </source>
</reference>
<proteinExistence type="predicted"/>
<dbReference type="EMBL" id="FNOX01000003">
    <property type="protein sequence ID" value="SDY27407.1"/>
    <property type="molecule type" value="Genomic_DNA"/>
</dbReference>
<dbReference type="Proteomes" id="UP000182902">
    <property type="component" value="Unassembled WGS sequence"/>
</dbReference>
<gene>
    <name evidence="2" type="ORF">SAMN05216247_103270</name>
</gene>
<evidence type="ECO:0000313" key="2">
    <source>
        <dbReference type="EMBL" id="SDY27407.1"/>
    </source>
</evidence>
<evidence type="ECO:0000313" key="3">
    <source>
        <dbReference type="Proteomes" id="UP000182902"/>
    </source>
</evidence>
<keyword evidence="1" id="KW-0812">Transmembrane</keyword>
<evidence type="ECO:0000256" key="1">
    <source>
        <dbReference type="SAM" id="Phobius"/>
    </source>
</evidence>
<name>A0A1H3IIJ2_9PSED</name>
<dbReference type="RefSeq" id="WP_069788656.1">
    <property type="nucleotide sequence ID" value="NZ_FNOX01000003.1"/>
</dbReference>
<sequence length="381" mass="42314">MTDSKVRGFFGAVVMWLLFTIFLLVGLGAMFTSFLAGLIMLVAASIFVPRLNRIIEEKTGVLITPGMRAVVTIVCLGVFSYTSSRAMDIDRAEHAAQEASSNQQKAEQAQKEKREYVSANNSAILSEINMLIAKQDYDAASALGSQYSNAGSFEIDQAFSKVSAHKAEMESKQKKASLLDAIGKIKQDDYKSLASTYSQLAAIDPSFQPNADKFSKLDKKRAEEEKVREQAAAERARRQSMGLAWNYTDSEDGMSGKSVRRAFVSSINTVDFKFPYGGTQRATLTIRKHPRWGTSVYVAIEKGQFICGYDDCDVRVRFSKGNAQRMSASEPDDHSSNLLFISNASSFISQARKSDKVYIEANFYQEGSRVFEFDTSGLEWK</sequence>